<reference evidence="1 2" key="1">
    <citation type="journal article" date="2018" name="Sci. Rep.">
        <title>A novel species of the marine cyanobacterium Acaryochloris with a unique pigment content and lifestyle.</title>
        <authorList>
            <person name="Partensky F."/>
            <person name="Six C."/>
            <person name="Ratin M."/>
            <person name="Garczarek L."/>
            <person name="Vaulot D."/>
            <person name="Probert I."/>
            <person name="Calteau A."/>
            <person name="Gourvil P."/>
            <person name="Marie D."/>
            <person name="Grebert T."/>
            <person name="Bouchier C."/>
            <person name="Le Panse S."/>
            <person name="Gachenot M."/>
            <person name="Rodriguez F."/>
            <person name="Garrido J.L."/>
        </authorList>
    </citation>
    <scope>NUCLEOTIDE SEQUENCE [LARGE SCALE GENOMIC DNA]</scope>
    <source>
        <strain evidence="1 2">RCC1774</strain>
    </source>
</reference>
<dbReference type="Proteomes" id="UP000248857">
    <property type="component" value="Unassembled WGS sequence"/>
</dbReference>
<accession>A0A2W1JR79</accession>
<comment type="caution">
    <text evidence="1">The sequence shown here is derived from an EMBL/GenBank/DDBJ whole genome shotgun (WGS) entry which is preliminary data.</text>
</comment>
<dbReference type="AlphaFoldDB" id="A0A2W1JR79"/>
<gene>
    <name evidence="1" type="ORF">C1752_04989</name>
</gene>
<evidence type="ECO:0000313" key="1">
    <source>
        <dbReference type="EMBL" id="PZD71651.1"/>
    </source>
</evidence>
<protein>
    <recommendedName>
        <fullName evidence="3">Sulfotransferase family protein</fullName>
    </recommendedName>
</protein>
<proteinExistence type="predicted"/>
<evidence type="ECO:0008006" key="3">
    <source>
        <dbReference type="Google" id="ProtNLM"/>
    </source>
</evidence>
<evidence type="ECO:0000313" key="2">
    <source>
        <dbReference type="Proteomes" id="UP000248857"/>
    </source>
</evidence>
<dbReference type="EMBL" id="PQWO01000015">
    <property type="protein sequence ID" value="PZD71651.1"/>
    <property type="molecule type" value="Genomic_DNA"/>
</dbReference>
<organism evidence="1 2">
    <name type="scientific">Acaryochloris thomasi RCC1774</name>
    <dbReference type="NCBI Taxonomy" id="1764569"/>
    <lineage>
        <taxon>Bacteria</taxon>
        <taxon>Bacillati</taxon>
        <taxon>Cyanobacteriota</taxon>
        <taxon>Cyanophyceae</taxon>
        <taxon>Acaryochloridales</taxon>
        <taxon>Acaryochloridaceae</taxon>
        <taxon>Acaryochloris</taxon>
        <taxon>Acaryochloris thomasi</taxon>
    </lineage>
</organism>
<dbReference type="RefSeq" id="WP_110987797.1">
    <property type="nucleotide sequence ID" value="NZ_CAWNWM010000015.1"/>
</dbReference>
<sequence>MPPNRPYEEPTLIPAAINQSLLKLQQSSLMNKPRQQSFSLYSLVAREPSLWMFYQPYLWWSKFKRQTKGLNPEECQVTAETELVIDGFQGSANSFATEAFQLCQTQPVRLAHHLHSPVQVMKAVKHQVPVWLTIREPADTVISLTSRWPHLSVCQGLKGYIGFYEKLLPYAPSCVVSTFEQTTQQLDQLVSILNQRFDRHFDIINVETVNQTIKPRTHNAAELERRKPFKKAKKQELGQPQNIRLLADADAIYSEYIKLLLGSEC</sequence>
<keyword evidence="2" id="KW-1185">Reference proteome</keyword>
<dbReference type="OrthoDB" id="287064at2"/>
<name>A0A2W1JR79_9CYAN</name>